<keyword evidence="5" id="KW-0132">Cell division</keyword>
<dbReference type="GO" id="GO:0005730">
    <property type="term" value="C:nucleolus"/>
    <property type="evidence" value="ECO:0007669"/>
    <property type="project" value="TreeGrafter"/>
</dbReference>
<keyword evidence="14" id="KW-1185">Reference proteome</keyword>
<comment type="similarity">
    <text evidence="3">Belongs to the NUSAP family.</text>
</comment>
<accession>L9L0B2</accession>
<dbReference type="GO" id="GO:0072686">
    <property type="term" value="C:mitotic spindle"/>
    <property type="evidence" value="ECO:0007669"/>
    <property type="project" value="TreeGrafter"/>
</dbReference>
<organism evidence="13 14">
    <name type="scientific">Tupaia chinensis</name>
    <name type="common">Chinese tree shrew</name>
    <name type="synonym">Tupaia belangeri chinensis</name>
    <dbReference type="NCBI Taxonomy" id="246437"/>
    <lineage>
        <taxon>Eukaryota</taxon>
        <taxon>Metazoa</taxon>
        <taxon>Chordata</taxon>
        <taxon>Craniata</taxon>
        <taxon>Vertebrata</taxon>
        <taxon>Euteleostomi</taxon>
        <taxon>Mammalia</taxon>
        <taxon>Eutheria</taxon>
        <taxon>Euarchontoglires</taxon>
        <taxon>Scandentia</taxon>
        <taxon>Tupaiidae</taxon>
        <taxon>Tupaia</taxon>
    </lineage>
</organism>
<evidence type="ECO:0000256" key="3">
    <source>
        <dbReference type="ARBA" id="ARBA00009702"/>
    </source>
</evidence>
<dbReference type="EMBL" id="KB320572">
    <property type="protein sequence ID" value="ELW68393.1"/>
    <property type="molecule type" value="Genomic_DNA"/>
</dbReference>
<keyword evidence="11" id="KW-0131">Cell cycle</keyword>
<name>L9L0B2_TUPCH</name>
<dbReference type="Proteomes" id="UP000011518">
    <property type="component" value="Unassembled WGS sequence"/>
</dbReference>
<reference evidence="14" key="1">
    <citation type="submission" date="2012-07" db="EMBL/GenBank/DDBJ databases">
        <title>Genome of the Chinese tree shrew, a rising model animal genetically related to primates.</title>
        <authorList>
            <person name="Zhang G."/>
            <person name="Fan Y."/>
            <person name="Yao Y."/>
            <person name="Huang Z."/>
        </authorList>
    </citation>
    <scope>NUCLEOTIDE SEQUENCE [LARGE SCALE GENOMIC DNA]</scope>
</reference>
<evidence type="ECO:0000256" key="7">
    <source>
        <dbReference type="ARBA" id="ARBA00022776"/>
    </source>
</evidence>
<evidence type="ECO:0000256" key="1">
    <source>
        <dbReference type="ARBA" id="ARBA00004123"/>
    </source>
</evidence>
<keyword evidence="7" id="KW-0498">Mitosis</keyword>
<evidence type="ECO:0000313" key="13">
    <source>
        <dbReference type="EMBL" id="ELW68393.1"/>
    </source>
</evidence>
<dbReference type="AlphaFoldDB" id="L9L0B2"/>
<protein>
    <submittedName>
        <fullName evidence="13">Nucleolar and spindle-associated protein 1</fullName>
    </submittedName>
</protein>
<evidence type="ECO:0000313" key="14">
    <source>
        <dbReference type="Proteomes" id="UP000011518"/>
    </source>
</evidence>
<dbReference type="GO" id="GO:0003677">
    <property type="term" value="F:DNA binding"/>
    <property type="evidence" value="ECO:0007669"/>
    <property type="project" value="UniProtKB-KW"/>
</dbReference>
<evidence type="ECO:0000256" key="10">
    <source>
        <dbReference type="ARBA" id="ARBA00023242"/>
    </source>
</evidence>
<feature type="region of interest" description="Disordered" evidence="12">
    <location>
        <begin position="44"/>
        <end position="145"/>
    </location>
</feature>
<dbReference type="InParanoid" id="L9L0B2"/>
<sequence length="145" mass="16007">MTVPSLEELDSLKYSDLQNLAKTLGLRANLRAAKLLKALKAHLKQEARKENENQDENQTSASSCDEIEIQIGSQQQAKNEPAGHITKTGRRHKELCGDSHPQNQKKENQDLRTTTEVASLSDEIQAQENTESSGKSGIHGMPTNC</sequence>
<evidence type="ECO:0000256" key="11">
    <source>
        <dbReference type="ARBA" id="ARBA00023306"/>
    </source>
</evidence>
<evidence type="ECO:0000256" key="2">
    <source>
        <dbReference type="ARBA" id="ARBA00004186"/>
    </source>
</evidence>
<comment type="subcellular location">
    <subcellularLocation>
        <location evidence="2">Cytoplasm</location>
        <location evidence="2">Cytoskeleton</location>
        <location evidence="2">Spindle</location>
    </subcellularLocation>
    <subcellularLocation>
        <location evidence="1">Nucleus</location>
    </subcellularLocation>
</comment>
<evidence type="ECO:0000256" key="8">
    <source>
        <dbReference type="ARBA" id="ARBA00023125"/>
    </source>
</evidence>
<proteinExistence type="inferred from homology"/>
<gene>
    <name evidence="13" type="ORF">TREES_T100013073</name>
</gene>
<keyword evidence="10" id="KW-0539">Nucleus</keyword>
<keyword evidence="4" id="KW-0963">Cytoplasm</keyword>
<evidence type="ECO:0000256" key="9">
    <source>
        <dbReference type="ARBA" id="ARBA00023212"/>
    </source>
</evidence>
<evidence type="ECO:0000256" key="4">
    <source>
        <dbReference type="ARBA" id="ARBA00022490"/>
    </source>
</evidence>
<evidence type="ECO:0000256" key="5">
    <source>
        <dbReference type="ARBA" id="ARBA00022618"/>
    </source>
</evidence>
<dbReference type="GO" id="GO:0007076">
    <property type="term" value="P:mitotic chromosome condensation"/>
    <property type="evidence" value="ECO:0007669"/>
    <property type="project" value="TreeGrafter"/>
</dbReference>
<reference evidence="14" key="2">
    <citation type="journal article" date="2013" name="Nat. Commun.">
        <title>Genome of the Chinese tree shrew.</title>
        <authorList>
            <person name="Fan Y."/>
            <person name="Huang Z.Y."/>
            <person name="Cao C.C."/>
            <person name="Chen C.S."/>
            <person name="Chen Y.X."/>
            <person name="Fan D.D."/>
            <person name="He J."/>
            <person name="Hou H.L."/>
            <person name="Hu L."/>
            <person name="Hu X.T."/>
            <person name="Jiang X.T."/>
            <person name="Lai R."/>
            <person name="Lang Y.S."/>
            <person name="Liang B."/>
            <person name="Liao S.G."/>
            <person name="Mu D."/>
            <person name="Ma Y.Y."/>
            <person name="Niu Y.Y."/>
            <person name="Sun X.Q."/>
            <person name="Xia J.Q."/>
            <person name="Xiao J."/>
            <person name="Xiong Z.Q."/>
            <person name="Xu L."/>
            <person name="Yang L."/>
            <person name="Zhang Y."/>
            <person name="Zhao W."/>
            <person name="Zhao X.D."/>
            <person name="Zheng Y.T."/>
            <person name="Zhou J.M."/>
            <person name="Zhu Y.B."/>
            <person name="Zhang G.J."/>
            <person name="Wang J."/>
            <person name="Yao Y.G."/>
        </authorList>
    </citation>
    <scope>NUCLEOTIDE SEQUENCE [LARGE SCALE GENOMIC DNA]</scope>
</reference>
<dbReference type="InterPro" id="IPR026756">
    <property type="entry name" value="NuSAP"/>
</dbReference>
<feature type="compositionally biased region" description="Polar residues" evidence="12">
    <location>
        <begin position="111"/>
        <end position="135"/>
    </location>
</feature>
<dbReference type="GO" id="GO:0008017">
    <property type="term" value="F:microtubule binding"/>
    <property type="evidence" value="ECO:0007669"/>
    <property type="project" value="TreeGrafter"/>
</dbReference>
<dbReference type="GO" id="GO:0040001">
    <property type="term" value="P:establishment of mitotic spindle localization"/>
    <property type="evidence" value="ECO:0007669"/>
    <property type="project" value="InterPro"/>
</dbReference>
<keyword evidence="8" id="KW-0238">DNA-binding</keyword>
<keyword evidence="6" id="KW-0493">Microtubule</keyword>
<dbReference type="GO" id="GO:0000281">
    <property type="term" value="P:mitotic cytokinesis"/>
    <property type="evidence" value="ECO:0007669"/>
    <property type="project" value="InterPro"/>
</dbReference>
<dbReference type="PANTHER" id="PTHR15874:SF1">
    <property type="entry name" value="NUCLEOLAR AND SPINDLE-ASSOCIATED PROTEIN 1"/>
    <property type="match status" value="1"/>
</dbReference>
<evidence type="ECO:0000256" key="12">
    <source>
        <dbReference type="SAM" id="MobiDB-lite"/>
    </source>
</evidence>
<evidence type="ECO:0000256" key="6">
    <source>
        <dbReference type="ARBA" id="ARBA00022701"/>
    </source>
</evidence>
<dbReference type="GO" id="GO:0005874">
    <property type="term" value="C:microtubule"/>
    <property type="evidence" value="ECO:0007669"/>
    <property type="project" value="UniProtKB-KW"/>
</dbReference>
<dbReference type="STRING" id="246437.L9L0B2"/>
<keyword evidence="9" id="KW-0206">Cytoskeleton</keyword>
<dbReference type="PANTHER" id="PTHR15874">
    <property type="entry name" value="NUCLEOLAR AND SPINDLE-ASSOCIATED PROTEIN 1"/>
    <property type="match status" value="1"/>
</dbReference>